<feature type="compositionally biased region" description="Basic and acidic residues" evidence="5">
    <location>
        <begin position="204"/>
        <end position="213"/>
    </location>
</feature>
<proteinExistence type="predicted"/>
<evidence type="ECO:0000256" key="1">
    <source>
        <dbReference type="ARBA" id="ARBA00004613"/>
    </source>
</evidence>
<evidence type="ECO:0000256" key="2">
    <source>
        <dbReference type="ARBA" id="ARBA00022525"/>
    </source>
</evidence>
<evidence type="ECO:0000256" key="4">
    <source>
        <dbReference type="ARBA" id="ARBA00023157"/>
    </source>
</evidence>
<comment type="subcellular location">
    <subcellularLocation>
        <location evidence="1">Secreted</location>
    </subcellularLocation>
</comment>
<name>A0A8C0MCI8_CANLF</name>
<sequence>MLRNTAPPRGQLGRASGLLGEGPGLPLTSLLAFLGLPADRRPPVCSGAGALGNSEACGLLTAQSPLPPTSLLQVPASPDRSSPREEEGIPPLPRTRFQAGPRRHRRRALSEPAALSPDKATPPRTLEDAPLLLELQKLPGLANTDLSAPNPNIQVTIEVVEDPQAKVEMDLPSNRWPQDASSWLPTKELFWPLFWGYLEGEEGRTDLKGRAPGEEEEEEEEAEEDYPVEYSESEDQEDSDDEEELGFSGATGSWEQGWLAPGDWAFKEPDGYDVDSCEKWLNCKSDFLAEYLRRVLQDLPSCPCAYPLEAEARAVSLQDERRGRSFRWRDASGPREHLDVYQPTARFCLRSLRSVESSTLAAQHCCYDAGSRLLTRGKGAGAPDLVSTDFSPELHFKVDTLPWILCKGDWSRYHAARPPNNGRACADNPPEEEYLAQLQEAKEY</sequence>
<dbReference type="Ensembl" id="ENSCAFT00030009232.1">
    <property type="protein sequence ID" value="ENSCAFP00030008096.1"/>
    <property type="gene ID" value="ENSCAFG00030005015.1"/>
</dbReference>
<dbReference type="GO" id="GO:0005576">
    <property type="term" value="C:extracellular region"/>
    <property type="evidence" value="ECO:0007669"/>
    <property type="project" value="UniProtKB-SubCell"/>
</dbReference>
<reference evidence="7" key="1">
    <citation type="submission" date="2019-03" db="EMBL/GenBank/DDBJ databases">
        <authorList>
            <person name="Warren W.C."/>
            <person name="Johnson G.S."/>
        </authorList>
    </citation>
    <scope>NUCLEOTIDE SEQUENCE [LARGE SCALE GENOMIC DNA]</scope>
    <source>
        <strain evidence="7">Basenji</strain>
    </source>
</reference>
<keyword evidence="3" id="KW-0732">Signal</keyword>
<dbReference type="AlphaFoldDB" id="A0A8C0MCI8"/>
<dbReference type="InterPro" id="IPR005533">
    <property type="entry name" value="AMOP_dom"/>
</dbReference>
<dbReference type="SMART" id="SM00723">
    <property type="entry name" value="AMOP"/>
    <property type="match status" value="1"/>
</dbReference>
<evidence type="ECO:0000313" key="7">
    <source>
        <dbReference type="Ensembl" id="ENSCAFP00030008096.1"/>
    </source>
</evidence>
<evidence type="ECO:0000256" key="5">
    <source>
        <dbReference type="SAM" id="MobiDB-lite"/>
    </source>
</evidence>
<feature type="domain" description="AMOP" evidence="6">
    <location>
        <begin position="269"/>
        <end position="432"/>
    </location>
</feature>
<feature type="region of interest" description="Disordered" evidence="5">
    <location>
        <begin position="204"/>
        <end position="256"/>
    </location>
</feature>
<protein>
    <submittedName>
        <fullName evidence="7">Isthmin 2</fullName>
    </submittedName>
</protein>
<reference evidence="7" key="2">
    <citation type="submission" date="2025-08" db="UniProtKB">
        <authorList>
            <consortium name="Ensembl"/>
        </authorList>
    </citation>
    <scope>IDENTIFICATION</scope>
</reference>
<evidence type="ECO:0000313" key="8">
    <source>
        <dbReference type="Proteomes" id="UP000694429"/>
    </source>
</evidence>
<dbReference type="PANTHER" id="PTHR10239:SF28">
    <property type="entry name" value="ISTHMIN-2"/>
    <property type="match status" value="1"/>
</dbReference>
<dbReference type="InterPro" id="IPR051867">
    <property type="entry name" value="Angio_Inhib/Adhesion_GPCR"/>
</dbReference>
<feature type="region of interest" description="Disordered" evidence="5">
    <location>
        <begin position="62"/>
        <end position="125"/>
    </location>
</feature>
<evidence type="ECO:0000259" key="6">
    <source>
        <dbReference type="PROSITE" id="PS50856"/>
    </source>
</evidence>
<dbReference type="Pfam" id="PF03782">
    <property type="entry name" value="AMOP"/>
    <property type="match status" value="1"/>
</dbReference>
<organism evidence="7 8">
    <name type="scientific">Canis lupus familiaris</name>
    <name type="common">Dog</name>
    <name type="synonym">Canis familiaris</name>
    <dbReference type="NCBI Taxonomy" id="9615"/>
    <lineage>
        <taxon>Eukaryota</taxon>
        <taxon>Metazoa</taxon>
        <taxon>Chordata</taxon>
        <taxon>Craniata</taxon>
        <taxon>Vertebrata</taxon>
        <taxon>Euteleostomi</taxon>
        <taxon>Mammalia</taxon>
        <taxon>Eutheria</taxon>
        <taxon>Laurasiatheria</taxon>
        <taxon>Carnivora</taxon>
        <taxon>Caniformia</taxon>
        <taxon>Canidae</taxon>
        <taxon>Canis</taxon>
    </lineage>
</organism>
<feature type="region of interest" description="Disordered" evidence="5">
    <location>
        <begin position="1"/>
        <end position="22"/>
    </location>
</feature>
<dbReference type="PROSITE" id="PS50856">
    <property type="entry name" value="AMOP"/>
    <property type="match status" value="1"/>
</dbReference>
<evidence type="ECO:0000256" key="3">
    <source>
        <dbReference type="ARBA" id="ARBA00022729"/>
    </source>
</evidence>
<dbReference type="PANTHER" id="PTHR10239">
    <property type="entry name" value="ISTHMIN-2"/>
    <property type="match status" value="1"/>
</dbReference>
<keyword evidence="2" id="KW-0964">Secreted</keyword>
<keyword evidence="4" id="KW-1015">Disulfide bond</keyword>
<dbReference type="Proteomes" id="UP000694429">
    <property type="component" value="Chromosome 8"/>
</dbReference>
<accession>A0A8C0MCI8</accession>
<feature type="compositionally biased region" description="Acidic residues" evidence="5">
    <location>
        <begin position="214"/>
        <end position="245"/>
    </location>
</feature>